<keyword evidence="2" id="KW-0560">Oxidoreductase</keyword>
<keyword evidence="1" id="KW-0520">NAD</keyword>
<dbReference type="PANTHER" id="PTHR43574">
    <property type="entry name" value="EPIMERASE-RELATED"/>
    <property type="match status" value="1"/>
</dbReference>
<dbReference type="InterPro" id="IPR036291">
    <property type="entry name" value="NAD(P)-bd_dom_sf"/>
</dbReference>
<accession>A0ABU5DY05</accession>
<name>A0ABU5DY05_9PROT</name>
<proteinExistence type="predicted"/>
<dbReference type="CDD" id="cd05266">
    <property type="entry name" value="SDR_a4"/>
    <property type="match status" value="1"/>
</dbReference>
<evidence type="ECO:0000256" key="1">
    <source>
        <dbReference type="ARBA" id="ARBA00023027"/>
    </source>
</evidence>
<dbReference type="Gene3D" id="3.40.50.720">
    <property type="entry name" value="NAD(P)-binding Rossmann-like Domain"/>
    <property type="match status" value="1"/>
</dbReference>
<evidence type="ECO:0000313" key="3">
    <source>
        <dbReference type="Proteomes" id="UP001271769"/>
    </source>
</evidence>
<evidence type="ECO:0000313" key="2">
    <source>
        <dbReference type="EMBL" id="MDY0872098.1"/>
    </source>
</evidence>
<sequence length="301" mass="32521">MPAATTAVTARQRTLETGHLFCFGLGYSALTLADRLLARGWRVSGTCRGTQKQQALKARGIDAYIFDRAHPVADLGAKLSGVTDLLASVPPDDAGDPVIDIHGAEIAQIRHLHWIGYLSTTGVYGDCDGAWVDETSALQPSGTRGLKRLKAEQAWAALPNPAHLFRLAGIYGPRSSALDTVREGRARRVVKAGQVFSRIHVADIASVLIASMARPNPGTAYNVCDDDPAPPADVITYACELLGVTPPPVMDYATADLSPMARSFYDDNKRVRNDRIKQELGFSLAFPDYRIGLRTLFDAGF</sequence>
<dbReference type="SUPFAM" id="SSF51735">
    <property type="entry name" value="NAD(P)-binding Rossmann-fold domains"/>
    <property type="match status" value="1"/>
</dbReference>
<dbReference type="Proteomes" id="UP001271769">
    <property type="component" value="Unassembled WGS sequence"/>
</dbReference>
<organism evidence="2 3">
    <name type="scientific">Dongia rigui</name>
    <dbReference type="NCBI Taxonomy" id="940149"/>
    <lineage>
        <taxon>Bacteria</taxon>
        <taxon>Pseudomonadati</taxon>
        <taxon>Pseudomonadota</taxon>
        <taxon>Alphaproteobacteria</taxon>
        <taxon>Rhodospirillales</taxon>
        <taxon>Dongiaceae</taxon>
        <taxon>Dongia</taxon>
    </lineage>
</organism>
<dbReference type="GO" id="GO:0033711">
    <property type="term" value="F:4-phosphoerythronate dehydrogenase activity"/>
    <property type="evidence" value="ECO:0007669"/>
    <property type="project" value="UniProtKB-EC"/>
</dbReference>
<reference evidence="2 3" key="1">
    <citation type="journal article" date="2013" name="Antonie Van Leeuwenhoek">
        <title>Dongia rigui sp. nov., isolated from freshwater of a large wetland in Korea.</title>
        <authorList>
            <person name="Baik K.S."/>
            <person name="Hwang Y.M."/>
            <person name="Choi J.S."/>
            <person name="Kwon J."/>
            <person name="Seong C.N."/>
        </authorList>
    </citation>
    <scope>NUCLEOTIDE SEQUENCE [LARGE SCALE GENOMIC DNA]</scope>
    <source>
        <strain evidence="2 3">04SU4-P</strain>
    </source>
</reference>
<protein>
    <submittedName>
        <fullName evidence="2">SDR family oxidoreductase</fullName>
        <ecNumber evidence="2">1.1.1.290</ecNumber>
    </submittedName>
</protein>
<dbReference type="EMBL" id="JAXCLX010000001">
    <property type="protein sequence ID" value="MDY0872098.1"/>
    <property type="molecule type" value="Genomic_DNA"/>
</dbReference>
<dbReference type="EC" id="1.1.1.290" evidence="2"/>
<gene>
    <name evidence="2" type="ORF">SMD31_09195</name>
</gene>
<dbReference type="RefSeq" id="WP_320500516.1">
    <property type="nucleotide sequence ID" value="NZ_JAXCLX010000001.1"/>
</dbReference>
<comment type="caution">
    <text evidence="2">The sequence shown here is derived from an EMBL/GenBank/DDBJ whole genome shotgun (WGS) entry which is preliminary data.</text>
</comment>
<keyword evidence="3" id="KW-1185">Reference proteome</keyword>